<keyword evidence="1" id="KW-0808">Transferase</keyword>
<organism evidence="6 7">
    <name type="scientific">Aeoliella mucimassa</name>
    <dbReference type="NCBI Taxonomy" id="2527972"/>
    <lineage>
        <taxon>Bacteria</taxon>
        <taxon>Pseudomonadati</taxon>
        <taxon>Planctomycetota</taxon>
        <taxon>Planctomycetia</taxon>
        <taxon>Pirellulales</taxon>
        <taxon>Lacipirellulaceae</taxon>
        <taxon>Aeoliella</taxon>
    </lineage>
</organism>
<evidence type="ECO:0000256" key="2">
    <source>
        <dbReference type="ARBA" id="ARBA00023315"/>
    </source>
</evidence>
<dbReference type="PANTHER" id="PTHR12283:SF6">
    <property type="entry name" value="GLUTAMINYL-PEPTIDE CYCLOTRANSFERASE-RELATED"/>
    <property type="match status" value="1"/>
</dbReference>
<dbReference type="Gene3D" id="3.40.630.10">
    <property type="entry name" value="Zn peptidases"/>
    <property type="match status" value="1"/>
</dbReference>
<accession>A0A518AUS4</accession>
<reference evidence="6 7" key="1">
    <citation type="submission" date="2019-02" db="EMBL/GenBank/DDBJ databases">
        <title>Deep-cultivation of Planctomycetes and their phenomic and genomic characterization uncovers novel biology.</title>
        <authorList>
            <person name="Wiegand S."/>
            <person name="Jogler M."/>
            <person name="Boedeker C."/>
            <person name="Pinto D."/>
            <person name="Vollmers J."/>
            <person name="Rivas-Marin E."/>
            <person name="Kohn T."/>
            <person name="Peeters S.H."/>
            <person name="Heuer A."/>
            <person name="Rast P."/>
            <person name="Oberbeckmann S."/>
            <person name="Bunk B."/>
            <person name="Jeske O."/>
            <person name="Meyerdierks A."/>
            <person name="Storesund J.E."/>
            <person name="Kallscheuer N."/>
            <person name="Luecker S."/>
            <person name="Lage O.M."/>
            <person name="Pohl T."/>
            <person name="Merkel B.J."/>
            <person name="Hornburger P."/>
            <person name="Mueller R.-W."/>
            <person name="Bruemmer F."/>
            <person name="Labrenz M."/>
            <person name="Spormann A.M."/>
            <person name="Op den Camp H."/>
            <person name="Overmann J."/>
            <person name="Amann R."/>
            <person name="Jetten M.S.M."/>
            <person name="Mascher T."/>
            <person name="Medema M.H."/>
            <person name="Devos D.P."/>
            <person name="Kaster A.-K."/>
            <person name="Ovreas L."/>
            <person name="Rohde M."/>
            <person name="Galperin M.Y."/>
            <person name="Jogler C."/>
        </authorList>
    </citation>
    <scope>NUCLEOTIDE SEQUENCE [LARGE SCALE GENOMIC DNA]</scope>
    <source>
        <strain evidence="6 7">Pan181</strain>
    </source>
</reference>
<proteinExistence type="predicted"/>
<feature type="compositionally biased region" description="Low complexity" evidence="3">
    <location>
        <begin position="49"/>
        <end position="61"/>
    </location>
</feature>
<dbReference type="EMBL" id="CP036278">
    <property type="protein sequence ID" value="QDU58467.1"/>
    <property type="molecule type" value="Genomic_DNA"/>
</dbReference>
<feature type="region of interest" description="Disordered" evidence="3">
    <location>
        <begin position="36"/>
        <end position="61"/>
    </location>
</feature>
<evidence type="ECO:0000256" key="3">
    <source>
        <dbReference type="SAM" id="MobiDB-lite"/>
    </source>
</evidence>
<dbReference type="OrthoDB" id="256090at2"/>
<evidence type="ECO:0000256" key="1">
    <source>
        <dbReference type="ARBA" id="ARBA00022679"/>
    </source>
</evidence>
<feature type="chain" id="PRO_5021761834" evidence="4">
    <location>
        <begin position="30"/>
        <end position="369"/>
    </location>
</feature>
<name>A0A518AUS4_9BACT</name>
<protein>
    <submittedName>
        <fullName evidence="6">Succinyl-diaminopimelate desuccinylase</fullName>
    </submittedName>
</protein>
<dbReference type="Proteomes" id="UP000315750">
    <property type="component" value="Chromosome"/>
</dbReference>
<sequence length="369" mass="41482" precursor="true">MLGMNATLTSNRPTTLLLACACLMVTALAGCNDSKTAGKTPAEMKPVVKRTPTPATPTVATTKATNPMDAERAMSYLTQMCAFGPRYSGSAGMLRQRAMIAKLFESLGATVREQEFKMPHPITRQQIDCVNLIVEWQPEAKERVLLCAHYDTRPLPDRDPNPRRRREGVFVGANDGASGVAVLMELGNHLADTKLEVGVDMVMFDAEEMLFEDDYGRRRGEYFWGSSYFANQYKQKPPAYKYRWGVLLDMVGDAELELLQEKYSLQYCRPLVMEIWQTAARLGVDEFVPRTKRRRTDGFIRDDHIPLNQIAKIPSCDIIDADYPDVPFGAPGAYWHTEQDIPQNCSGESLAKVSWVLLEWLKSQPAESK</sequence>
<dbReference type="PANTHER" id="PTHR12283">
    <property type="entry name" value="GLUTAMINYL-PEPTIDE CYCLOTRANSFERASE"/>
    <property type="match status" value="1"/>
</dbReference>
<evidence type="ECO:0000256" key="4">
    <source>
        <dbReference type="SAM" id="SignalP"/>
    </source>
</evidence>
<keyword evidence="7" id="KW-1185">Reference proteome</keyword>
<dbReference type="InterPro" id="IPR007484">
    <property type="entry name" value="Peptidase_M28"/>
</dbReference>
<dbReference type="AlphaFoldDB" id="A0A518AUS4"/>
<evidence type="ECO:0000313" key="6">
    <source>
        <dbReference type="EMBL" id="QDU58467.1"/>
    </source>
</evidence>
<dbReference type="Pfam" id="PF04389">
    <property type="entry name" value="Peptidase_M28"/>
    <property type="match status" value="1"/>
</dbReference>
<keyword evidence="4" id="KW-0732">Signal</keyword>
<evidence type="ECO:0000313" key="7">
    <source>
        <dbReference type="Proteomes" id="UP000315750"/>
    </source>
</evidence>
<feature type="domain" description="Peptidase M28" evidence="5">
    <location>
        <begin position="131"/>
        <end position="360"/>
    </location>
</feature>
<feature type="signal peptide" evidence="4">
    <location>
        <begin position="1"/>
        <end position="29"/>
    </location>
</feature>
<dbReference type="GO" id="GO:0016603">
    <property type="term" value="F:glutaminyl-peptide cyclotransferase activity"/>
    <property type="evidence" value="ECO:0007669"/>
    <property type="project" value="TreeGrafter"/>
</dbReference>
<dbReference type="GO" id="GO:0008270">
    <property type="term" value="F:zinc ion binding"/>
    <property type="evidence" value="ECO:0007669"/>
    <property type="project" value="TreeGrafter"/>
</dbReference>
<dbReference type="SUPFAM" id="SSF53187">
    <property type="entry name" value="Zn-dependent exopeptidases"/>
    <property type="match status" value="1"/>
</dbReference>
<dbReference type="InterPro" id="IPR040234">
    <property type="entry name" value="QC/QCL"/>
</dbReference>
<gene>
    <name evidence="6" type="ORF">Pan181_47040</name>
</gene>
<evidence type="ECO:0000259" key="5">
    <source>
        <dbReference type="Pfam" id="PF04389"/>
    </source>
</evidence>
<dbReference type="KEGG" id="amuc:Pan181_47040"/>
<keyword evidence="2" id="KW-0012">Acyltransferase</keyword>